<evidence type="ECO:0000313" key="3">
    <source>
        <dbReference type="Proteomes" id="UP001066276"/>
    </source>
</evidence>
<name>A0AAV7NAR5_PLEWA</name>
<accession>A0AAV7NAR5</accession>
<organism evidence="2 3">
    <name type="scientific">Pleurodeles waltl</name>
    <name type="common">Iberian ribbed newt</name>
    <dbReference type="NCBI Taxonomy" id="8319"/>
    <lineage>
        <taxon>Eukaryota</taxon>
        <taxon>Metazoa</taxon>
        <taxon>Chordata</taxon>
        <taxon>Craniata</taxon>
        <taxon>Vertebrata</taxon>
        <taxon>Euteleostomi</taxon>
        <taxon>Amphibia</taxon>
        <taxon>Batrachia</taxon>
        <taxon>Caudata</taxon>
        <taxon>Salamandroidea</taxon>
        <taxon>Salamandridae</taxon>
        <taxon>Pleurodelinae</taxon>
        <taxon>Pleurodeles</taxon>
    </lineage>
</organism>
<evidence type="ECO:0000313" key="2">
    <source>
        <dbReference type="EMBL" id="KAJ1113175.1"/>
    </source>
</evidence>
<dbReference type="Proteomes" id="UP001066276">
    <property type="component" value="Chromosome 8"/>
</dbReference>
<dbReference type="AlphaFoldDB" id="A0AAV7NAR5"/>
<reference evidence="2" key="1">
    <citation type="journal article" date="2022" name="bioRxiv">
        <title>Sequencing and chromosome-scale assembly of the giantPleurodeles waltlgenome.</title>
        <authorList>
            <person name="Brown T."/>
            <person name="Elewa A."/>
            <person name="Iarovenko S."/>
            <person name="Subramanian E."/>
            <person name="Araus A.J."/>
            <person name="Petzold A."/>
            <person name="Susuki M."/>
            <person name="Suzuki K.-i.T."/>
            <person name="Hayashi T."/>
            <person name="Toyoda A."/>
            <person name="Oliveira C."/>
            <person name="Osipova E."/>
            <person name="Leigh N.D."/>
            <person name="Simon A."/>
            <person name="Yun M.H."/>
        </authorList>
    </citation>
    <scope>NUCLEOTIDE SEQUENCE</scope>
    <source>
        <strain evidence="2">20211129_DDA</strain>
        <tissue evidence="2">Liver</tissue>
    </source>
</reference>
<dbReference type="EMBL" id="JANPWB010000012">
    <property type="protein sequence ID" value="KAJ1113175.1"/>
    <property type="molecule type" value="Genomic_DNA"/>
</dbReference>
<feature type="region of interest" description="Disordered" evidence="1">
    <location>
        <begin position="1"/>
        <end position="54"/>
    </location>
</feature>
<gene>
    <name evidence="2" type="ORF">NDU88_001430</name>
</gene>
<feature type="compositionally biased region" description="Polar residues" evidence="1">
    <location>
        <begin position="35"/>
        <end position="48"/>
    </location>
</feature>
<sequence>MDLMHSPKEACQLLGIDDDPPEPTQTSQRERGSCRHQQWQGPGTSSSGPRPDAMTIVKERQATIETPSADSAW</sequence>
<proteinExistence type="predicted"/>
<comment type="caution">
    <text evidence="2">The sequence shown here is derived from an EMBL/GenBank/DDBJ whole genome shotgun (WGS) entry which is preliminary data.</text>
</comment>
<keyword evidence="3" id="KW-1185">Reference proteome</keyword>
<evidence type="ECO:0000256" key="1">
    <source>
        <dbReference type="SAM" id="MobiDB-lite"/>
    </source>
</evidence>
<protein>
    <submittedName>
        <fullName evidence="2">Uncharacterized protein</fullName>
    </submittedName>
</protein>